<evidence type="ECO:0000256" key="7">
    <source>
        <dbReference type="ARBA" id="ARBA00023098"/>
    </source>
</evidence>
<evidence type="ECO:0000256" key="2">
    <source>
        <dbReference type="ARBA" id="ARBA00005189"/>
    </source>
</evidence>
<reference evidence="19" key="1">
    <citation type="journal article" date="2019" name="bioRxiv">
        <title>The Genome of the Zebra Mussel, Dreissena polymorpha: A Resource for Invasive Species Research.</title>
        <authorList>
            <person name="McCartney M.A."/>
            <person name="Auch B."/>
            <person name="Kono T."/>
            <person name="Mallez S."/>
            <person name="Zhang Y."/>
            <person name="Obille A."/>
            <person name="Becker A."/>
            <person name="Abrahante J.E."/>
            <person name="Garbe J."/>
            <person name="Badalamenti J.P."/>
            <person name="Herman A."/>
            <person name="Mangelson H."/>
            <person name="Liachko I."/>
            <person name="Sullivan S."/>
            <person name="Sone E.D."/>
            <person name="Koren S."/>
            <person name="Silverstein K.A.T."/>
            <person name="Beckman K.B."/>
            <person name="Gohl D.M."/>
        </authorList>
    </citation>
    <scope>NUCLEOTIDE SEQUENCE</scope>
    <source>
        <strain evidence="19">Duluth1</strain>
        <tissue evidence="19">Whole animal</tissue>
    </source>
</reference>
<keyword evidence="9 16" id="KW-0012">Acyltransferase</keyword>
<evidence type="ECO:0000256" key="14">
    <source>
        <dbReference type="ARBA" id="ARBA00049178"/>
    </source>
</evidence>
<keyword evidence="5" id="KW-0276">Fatty acid metabolism</keyword>
<dbReference type="GO" id="GO:0006635">
    <property type="term" value="P:fatty acid beta-oxidation"/>
    <property type="evidence" value="ECO:0007669"/>
    <property type="project" value="TreeGrafter"/>
</dbReference>
<dbReference type="Proteomes" id="UP000828390">
    <property type="component" value="Unassembled WGS sequence"/>
</dbReference>
<evidence type="ECO:0000256" key="11">
    <source>
        <dbReference type="ARBA" id="ARBA00037000"/>
    </source>
</evidence>
<dbReference type="GO" id="GO:0050633">
    <property type="term" value="F:acetyl-CoA C-myristoyltransferase activity"/>
    <property type="evidence" value="ECO:0007669"/>
    <property type="project" value="UniProtKB-EC"/>
</dbReference>
<evidence type="ECO:0000256" key="3">
    <source>
        <dbReference type="ARBA" id="ARBA00010982"/>
    </source>
</evidence>
<dbReference type="InterPro" id="IPR020617">
    <property type="entry name" value="Thiolase_C"/>
</dbReference>
<evidence type="ECO:0000256" key="5">
    <source>
        <dbReference type="ARBA" id="ARBA00022832"/>
    </source>
</evidence>
<dbReference type="EMBL" id="JAIWYP010000013">
    <property type="protein sequence ID" value="KAH3719646.1"/>
    <property type="molecule type" value="Genomic_DNA"/>
</dbReference>
<keyword evidence="8" id="KW-0576">Peroxisome</keyword>
<dbReference type="PANTHER" id="PTHR43853">
    <property type="entry name" value="3-KETOACYL-COA THIOLASE, PEROXISOMAL"/>
    <property type="match status" value="1"/>
</dbReference>
<feature type="domain" description="Thiolase C-terminal" evidence="18">
    <location>
        <begin position="151"/>
        <end position="272"/>
    </location>
</feature>
<keyword evidence="7" id="KW-0443">Lipid metabolism</keyword>
<dbReference type="GO" id="GO:0010124">
    <property type="term" value="P:phenylacetate catabolic process"/>
    <property type="evidence" value="ECO:0007669"/>
    <property type="project" value="TreeGrafter"/>
</dbReference>
<comment type="catalytic activity">
    <reaction evidence="10">
        <text>3-oxo-(6Z,9Z,12Z,15Z,18Z,21Z)-tetracosahexaenoyl-CoA + CoA = (4Z,7Z,10Z,13Z,16Z,19Z)-docosahexaenoyl-CoA + acetyl-CoA</text>
        <dbReference type="Rhea" id="RHEA:39131"/>
        <dbReference type="ChEBI" id="CHEBI:57287"/>
        <dbReference type="ChEBI" id="CHEBI:57288"/>
        <dbReference type="ChEBI" id="CHEBI:74298"/>
        <dbReference type="ChEBI" id="CHEBI:74304"/>
    </reaction>
    <physiologicalReaction direction="left-to-right" evidence="10">
        <dbReference type="Rhea" id="RHEA:39132"/>
    </physiologicalReaction>
</comment>
<comment type="pathway">
    <text evidence="2">Lipid metabolism.</text>
</comment>
<evidence type="ECO:0000256" key="10">
    <source>
        <dbReference type="ARBA" id="ARBA00036770"/>
    </source>
</evidence>
<name>A0A9D4HK88_DREPO</name>
<dbReference type="PANTHER" id="PTHR43853:SF8">
    <property type="entry name" value="3-KETOACYL-COA THIOLASE, PEROXISOMAL"/>
    <property type="match status" value="1"/>
</dbReference>
<dbReference type="SUPFAM" id="SSF53901">
    <property type="entry name" value="Thiolase-like"/>
    <property type="match status" value="2"/>
</dbReference>
<dbReference type="InterPro" id="IPR020610">
    <property type="entry name" value="Thiolase_AS"/>
</dbReference>
<feature type="domain" description="Thiolase N-terminal" evidence="17">
    <location>
        <begin position="25"/>
        <end position="142"/>
    </location>
</feature>
<dbReference type="PROSITE" id="PS00737">
    <property type="entry name" value="THIOLASE_2"/>
    <property type="match status" value="1"/>
</dbReference>
<dbReference type="CDD" id="cd00751">
    <property type="entry name" value="thiolase"/>
    <property type="match status" value="1"/>
</dbReference>
<keyword evidence="4 16" id="KW-0808">Transferase</keyword>
<comment type="catalytic activity">
    <reaction evidence="13">
        <text>hexanoyl-CoA + acetyl-CoA = 3-oxooctanoyl-CoA + CoA</text>
        <dbReference type="Rhea" id="RHEA:31203"/>
        <dbReference type="ChEBI" id="CHEBI:57287"/>
        <dbReference type="ChEBI" id="CHEBI:57288"/>
        <dbReference type="ChEBI" id="CHEBI:62619"/>
        <dbReference type="ChEBI" id="CHEBI:62620"/>
    </reaction>
    <physiologicalReaction direction="right-to-left" evidence="13">
        <dbReference type="Rhea" id="RHEA:31205"/>
    </physiologicalReaction>
</comment>
<organism evidence="19 20">
    <name type="scientific">Dreissena polymorpha</name>
    <name type="common">Zebra mussel</name>
    <name type="synonym">Mytilus polymorpha</name>
    <dbReference type="NCBI Taxonomy" id="45954"/>
    <lineage>
        <taxon>Eukaryota</taxon>
        <taxon>Metazoa</taxon>
        <taxon>Spiralia</taxon>
        <taxon>Lophotrochozoa</taxon>
        <taxon>Mollusca</taxon>
        <taxon>Bivalvia</taxon>
        <taxon>Autobranchia</taxon>
        <taxon>Heteroconchia</taxon>
        <taxon>Euheterodonta</taxon>
        <taxon>Imparidentia</taxon>
        <taxon>Neoheterodontei</taxon>
        <taxon>Myida</taxon>
        <taxon>Dreissenoidea</taxon>
        <taxon>Dreissenidae</taxon>
        <taxon>Dreissena</taxon>
    </lineage>
</organism>
<dbReference type="Pfam" id="PF00108">
    <property type="entry name" value="Thiolase_N"/>
    <property type="match status" value="1"/>
</dbReference>
<comment type="catalytic activity">
    <reaction evidence="14">
        <text>an acyl-CoA + acetyl-CoA = a 3-oxoacyl-CoA + CoA</text>
        <dbReference type="Rhea" id="RHEA:21564"/>
        <dbReference type="ChEBI" id="CHEBI:57287"/>
        <dbReference type="ChEBI" id="CHEBI:57288"/>
        <dbReference type="ChEBI" id="CHEBI:58342"/>
        <dbReference type="ChEBI" id="CHEBI:90726"/>
        <dbReference type="EC" id="2.3.1.16"/>
    </reaction>
    <physiologicalReaction direction="right-to-left" evidence="14">
        <dbReference type="Rhea" id="RHEA:21566"/>
    </physiologicalReaction>
</comment>
<evidence type="ECO:0000313" key="20">
    <source>
        <dbReference type="Proteomes" id="UP000828390"/>
    </source>
</evidence>
<dbReference type="InterPro" id="IPR020616">
    <property type="entry name" value="Thiolase_N"/>
</dbReference>
<dbReference type="PROSITE" id="PS00099">
    <property type="entry name" value="THIOLASE_3"/>
    <property type="match status" value="1"/>
</dbReference>
<dbReference type="AlphaFoldDB" id="A0A9D4HK88"/>
<comment type="similarity">
    <text evidence="3 16">Belongs to the thiolase-like superfamily. Thiolase family.</text>
</comment>
<dbReference type="NCBIfam" id="TIGR01930">
    <property type="entry name" value="AcCoA-C-Actrans"/>
    <property type="match status" value="1"/>
</dbReference>
<dbReference type="Pfam" id="PF02803">
    <property type="entry name" value="Thiolase_C"/>
    <property type="match status" value="1"/>
</dbReference>
<evidence type="ECO:0000256" key="13">
    <source>
        <dbReference type="ARBA" id="ARBA00048001"/>
    </source>
</evidence>
<evidence type="ECO:0000256" key="9">
    <source>
        <dbReference type="ARBA" id="ARBA00023315"/>
    </source>
</evidence>
<dbReference type="GO" id="GO:0005777">
    <property type="term" value="C:peroxisome"/>
    <property type="evidence" value="ECO:0007669"/>
    <property type="project" value="UniProtKB-SubCell"/>
</dbReference>
<dbReference type="InterPro" id="IPR020613">
    <property type="entry name" value="Thiolase_CS"/>
</dbReference>
<evidence type="ECO:0000256" key="1">
    <source>
        <dbReference type="ARBA" id="ARBA00004275"/>
    </source>
</evidence>
<feature type="non-terminal residue" evidence="19">
    <location>
        <position position="275"/>
    </location>
</feature>
<dbReference type="GO" id="GO:0003985">
    <property type="term" value="F:acetyl-CoA C-acetyltransferase activity"/>
    <property type="evidence" value="ECO:0007669"/>
    <property type="project" value="UniProtKB-EC"/>
</dbReference>
<evidence type="ECO:0000259" key="17">
    <source>
        <dbReference type="Pfam" id="PF00108"/>
    </source>
</evidence>
<dbReference type="InterPro" id="IPR016039">
    <property type="entry name" value="Thiolase-like"/>
</dbReference>
<dbReference type="Gene3D" id="3.40.47.10">
    <property type="match status" value="1"/>
</dbReference>
<reference evidence="19" key="2">
    <citation type="submission" date="2020-11" db="EMBL/GenBank/DDBJ databases">
        <authorList>
            <person name="McCartney M.A."/>
            <person name="Auch B."/>
            <person name="Kono T."/>
            <person name="Mallez S."/>
            <person name="Becker A."/>
            <person name="Gohl D.M."/>
            <person name="Silverstein K.A.T."/>
            <person name="Koren S."/>
            <person name="Bechman K.B."/>
            <person name="Herman A."/>
            <person name="Abrahante J.E."/>
            <person name="Garbe J."/>
        </authorList>
    </citation>
    <scope>NUCLEOTIDE SEQUENCE</scope>
    <source>
        <strain evidence="19">Duluth1</strain>
        <tissue evidence="19">Whole animal</tissue>
    </source>
</reference>
<dbReference type="InterPro" id="IPR050215">
    <property type="entry name" value="Thiolase-like_sf_Thiolase"/>
</dbReference>
<evidence type="ECO:0000256" key="15">
    <source>
        <dbReference type="ARBA" id="ARBA00049306"/>
    </source>
</evidence>
<keyword evidence="20" id="KW-1185">Reference proteome</keyword>
<gene>
    <name evidence="19" type="ORF">DPMN_062496</name>
</gene>
<evidence type="ECO:0000256" key="16">
    <source>
        <dbReference type="RuleBase" id="RU003557"/>
    </source>
</evidence>
<evidence type="ECO:0000256" key="6">
    <source>
        <dbReference type="ARBA" id="ARBA00022946"/>
    </source>
</evidence>
<evidence type="ECO:0000313" key="19">
    <source>
        <dbReference type="EMBL" id="KAH3719646.1"/>
    </source>
</evidence>
<comment type="catalytic activity">
    <reaction evidence="11">
        <text>2 acetyl-CoA = acetoacetyl-CoA + CoA</text>
        <dbReference type="Rhea" id="RHEA:21036"/>
        <dbReference type="ChEBI" id="CHEBI:57286"/>
        <dbReference type="ChEBI" id="CHEBI:57287"/>
        <dbReference type="ChEBI" id="CHEBI:57288"/>
        <dbReference type="EC" id="2.3.1.9"/>
    </reaction>
    <physiologicalReaction direction="right-to-left" evidence="11">
        <dbReference type="Rhea" id="RHEA:21038"/>
    </physiologicalReaction>
</comment>
<comment type="caution">
    <text evidence="19">The sequence shown here is derived from an EMBL/GenBank/DDBJ whole genome shotgun (WGS) entry which is preliminary data.</text>
</comment>
<evidence type="ECO:0008006" key="21">
    <source>
        <dbReference type="Google" id="ProtNLM"/>
    </source>
</evidence>
<protein>
    <recommendedName>
        <fullName evidence="21">Acetyl-CoA C-acyltransferase</fullName>
    </recommendedName>
</protein>
<evidence type="ECO:0000256" key="4">
    <source>
        <dbReference type="ARBA" id="ARBA00022679"/>
    </source>
</evidence>
<comment type="catalytic activity">
    <reaction evidence="12">
        <text>tetradecanoyl-CoA + acetyl-CoA = 3-oxohexadecanoyl-CoA + CoA</text>
        <dbReference type="Rhea" id="RHEA:18161"/>
        <dbReference type="ChEBI" id="CHEBI:57287"/>
        <dbReference type="ChEBI" id="CHEBI:57288"/>
        <dbReference type="ChEBI" id="CHEBI:57349"/>
        <dbReference type="ChEBI" id="CHEBI:57385"/>
        <dbReference type="EC" id="2.3.1.155"/>
    </reaction>
    <physiologicalReaction direction="right-to-left" evidence="12">
        <dbReference type="Rhea" id="RHEA:18163"/>
    </physiologicalReaction>
</comment>
<comment type="catalytic activity">
    <reaction evidence="15">
        <text>3-oxohexadecanedioyl-CoA + CoA = tetradecanedioyl-CoA + acetyl-CoA</text>
        <dbReference type="Rhea" id="RHEA:40343"/>
        <dbReference type="ChEBI" id="CHEBI:57287"/>
        <dbReference type="ChEBI" id="CHEBI:57288"/>
        <dbReference type="ChEBI" id="CHEBI:77081"/>
        <dbReference type="ChEBI" id="CHEBI:77084"/>
    </reaction>
    <physiologicalReaction direction="left-to-right" evidence="15">
        <dbReference type="Rhea" id="RHEA:40344"/>
    </physiologicalReaction>
</comment>
<proteinExistence type="inferred from homology"/>
<evidence type="ECO:0000259" key="18">
    <source>
        <dbReference type="Pfam" id="PF02803"/>
    </source>
</evidence>
<evidence type="ECO:0000256" key="12">
    <source>
        <dbReference type="ARBA" id="ARBA00047485"/>
    </source>
</evidence>
<keyword evidence="6" id="KW-0809">Transit peptide</keyword>
<sequence length="275" mass="28679">VEMMSRDEMGKGFGDLNPKVMDFEDAKNSLIPMGITSEIVAERYGISRETQDAFALQSHQKASAATKNGLFKEEIIAVTAQVEGSNGDKTTITVTEDEGIRGNTTMEVLSKLKPAFKQGGSTTAGNSSQTSDGAAAVLVASRAEAHKRGLPILGTLRAFAVTGVPPDEMGVGPAAAIPVALKMAGLTIADVDIFEINEAFASQAVYCVQKLGIPADKVNPKGGAIAFGHPLGATGARMIATLLHELKRRGKRSFGVVSMCMGTGMGAAAVFEHNP</sequence>
<dbReference type="InterPro" id="IPR002155">
    <property type="entry name" value="Thiolase"/>
</dbReference>
<comment type="subcellular location">
    <subcellularLocation>
        <location evidence="1">Peroxisome</location>
    </subcellularLocation>
</comment>
<evidence type="ECO:0000256" key="8">
    <source>
        <dbReference type="ARBA" id="ARBA00023140"/>
    </source>
</evidence>
<accession>A0A9D4HK88</accession>